<dbReference type="AlphaFoldDB" id="A0RVF8"/>
<name>A0RVF8_CENSY</name>
<dbReference type="EMBL" id="DP000238">
    <property type="protein sequence ID" value="ABK77325.1"/>
    <property type="molecule type" value="Genomic_DNA"/>
</dbReference>
<evidence type="ECO:0000313" key="1">
    <source>
        <dbReference type="EMBL" id="ABK77325.1"/>
    </source>
</evidence>
<dbReference type="Proteomes" id="UP000000758">
    <property type="component" value="Chromosome"/>
</dbReference>
<accession>A0RVF8</accession>
<sequence>MLALLMAVMISAQAHIWAQEAGHGGIHLYMPDRMIAGEEYEAMILVSEPRPYSFSIQLAANARSLELPGILEVPPGANHVIFPLVPGRALDGGIMVHVISSRGETATASAEVNDIASRPTALAIAAPGSDLPPRPPYSGTLETSARVSPAKVYLMDNHGTPVPSSGGIEVSLGASSPVRFITGGAAQEAGTAYIEDGLYSAEILLGISGDGIVHASAPGLEHATLDVSYESGGTTVGLGVAPNPARANSMAHYYVWLERDGRVYSPDGVLDVYLSSSNRDAARFGAGRDGGTDHARLVDGISRGTLYTLEGDAVITADIPGIGGGSADITVMAPRHDGPDPENGTTSSPVQGDNLQMWVYPGTPAGEAWAVVGSYSGGSPVYMQAGEITISGDGGLGHDHVVDAALSGGSALAASSVEVPLKVSRVGGHLLTAAMPGMAGTSVQFESLPAYGSGHSLEITPLPAALGTHGDIAYLSTVEGGRITDVGGAAGPPSVSQVGEALSDLSVGESWTGGTATIRGTYISEGARVFASVPGIGSDSAPLSPSGVQHGISAWLPPRANVHEEFPVAIHAVDSSGTPVGLIRDIDGLAILSDDISAHNAGGHVRFVAENGGTAEIRIISDGRYITGGNIAAFENDAAPQVSILSESPGTVRLGSEIILDVLTGSLENPQVEITGLDFEGDGSRYSATPGHPGAYDVRVMVSGKGYADHLEEFEYVIERMVDVSFYAIADDGVSVPAGMSLESPGGMETVRNGLHAPVKPGIYEVGIPSLLELGSDRIYAVQSVEFNGEPVVHAEPFTHEITSETEVSAVYRREITVDYAAFIDTEEGAEISGNGMYRYGDTVSLHAPPVHELYGLVWHVPVEWSGLPRGAVVSQDLSGATFEATDSASGYATYERTHTVLIAAMAASVMAPAVIIWKRAPDYLLDISELASRLRPRIPRRRK</sequence>
<dbReference type="HOGENOM" id="CLU_311162_0_0_2"/>
<organism evidence="1 2">
    <name type="scientific">Cenarchaeum symbiosum (strain A)</name>
    <dbReference type="NCBI Taxonomy" id="414004"/>
    <lineage>
        <taxon>Archaea</taxon>
        <taxon>Nitrososphaerota</taxon>
        <taxon>Candidatus Cenarchaeales</taxon>
        <taxon>Candidatus Cenarchaeaceae</taxon>
        <taxon>Candidatus Cenarchaeum</taxon>
    </lineage>
</organism>
<gene>
    <name evidence="1" type="ordered locus">CENSYa_0692</name>
</gene>
<evidence type="ECO:0000313" key="2">
    <source>
        <dbReference type="Proteomes" id="UP000000758"/>
    </source>
</evidence>
<dbReference type="STRING" id="414004.CENSYa_0692"/>
<reference evidence="1 2" key="1">
    <citation type="journal article" date="2006" name="Proc. Natl. Acad. Sci. U.S.A.">
        <title>Genomic analysis of the uncultivated marine crenarchaeote Cenarchaeum symbiosum.</title>
        <authorList>
            <person name="Hallam S.J."/>
            <person name="Konstantinidis K.T."/>
            <person name="Putnam N."/>
            <person name="Schleper C."/>
            <person name="Watanabe Y."/>
            <person name="Sugahara J."/>
            <person name="Preston C."/>
            <person name="de la Torre J."/>
            <person name="Richardson P.M."/>
            <person name="DeLong E.F."/>
        </authorList>
    </citation>
    <scope>NUCLEOTIDE SEQUENCE [LARGE SCALE GENOMIC DNA]</scope>
    <source>
        <strain evidence="2">A</strain>
    </source>
</reference>
<protein>
    <submittedName>
        <fullName evidence="1">Uncharacterized protein</fullName>
    </submittedName>
</protein>
<keyword evidence="2" id="KW-1185">Reference proteome</keyword>
<dbReference type="EnsemblBacteria" id="ABK77325">
    <property type="protein sequence ID" value="ABK77325"/>
    <property type="gene ID" value="CENSYa_0692"/>
</dbReference>
<proteinExistence type="predicted"/>
<dbReference type="KEGG" id="csy:CENSYa_0692"/>